<dbReference type="Gene3D" id="1.10.150.110">
    <property type="entry name" value="DNA polymerase beta, N-terminal domain-like"/>
    <property type="match status" value="1"/>
</dbReference>
<evidence type="ECO:0000256" key="13">
    <source>
        <dbReference type="PIRSR" id="PIRSR622312-50"/>
    </source>
</evidence>
<gene>
    <name evidence="16" type="ORF">STEHIDRAFT_68704</name>
</gene>
<dbReference type="PROSITE" id="PS50172">
    <property type="entry name" value="BRCT"/>
    <property type="match status" value="1"/>
</dbReference>
<dbReference type="GO" id="GO:0016829">
    <property type="term" value="F:lyase activity"/>
    <property type="evidence" value="ECO:0007669"/>
    <property type="project" value="UniProtKB-KW"/>
</dbReference>
<feature type="compositionally biased region" description="Low complexity" evidence="14">
    <location>
        <begin position="73"/>
        <end position="83"/>
    </location>
</feature>
<dbReference type="InterPro" id="IPR022312">
    <property type="entry name" value="DNA_pol_X"/>
</dbReference>
<feature type="active site" description="Nucleophile; Schiff-base intermediate with DNA; for 5'-dRP lyase activity" evidence="13">
    <location>
        <position position="493"/>
    </location>
</feature>
<dbReference type="InterPro" id="IPR036420">
    <property type="entry name" value="BRCT_dom_sf"/>
</dbReference>
<dbReference type="InterPro" id="IPR018944">
    <property type="entry name" value="DNA_pol_lambd_fingers_domain"/>
</dbReference>
<evidence type="ECO:0000256" key="11">
    <source>
        <dbReference type="ARBA" id="ARBA00023239"/>
    </source>
</evidence>
<organism evidence="16 17">
    <name type="scientific">Stereum hirsutum (strain FP-91666)</name>
    <name type="common">White-rot fungus</name>
    <dbReference type="NCBI Taxonomy" id="721885"/>
    <lineage>
        <taxon>Eukaryota</taxon>
        <taxon>Fungi</taxon>
        <taxon>Dikarya</taxon>
        <taxon>Basidiomycota</taxon>
        <taxon>Agaricomycotina</taxon>
        <taxon>Agaricomycetes</taxon>
        <taxon>Russulales</taxon>
        <taxon>Stereaceae</taxon>
        <taxon>Stereum</taxon>
    </lineage>
</organism>
<evidence type="ECO:0000256" key="2">
    <source>
        <dbReference type="ARBA" id="ARBA00012417"/>
    </source>
</evidence>
<dbReference type="Proteomes" id="UP000053927">
    <property type="component" value="Unassembled WGS sequence"/>
</dbReference>
<dbReference type="AlphaFoldDB" id="R7RXJ8"/>
<dbReference type="CDD" id="cd00141">
    <property type="entry name" value="NT_POLXc"/>
    <property type="match status" value="1"/>
</dbReference>
<dbReference type="Gene3D" id="3.40.50.10190">
    <property type="entry name" value="BRCT domain"/>
    <property type="match status" value="1"/>
</dbReference>
<proteinExistence type="predicted"/>
<evidence type="ECO:0000259" key="15">
    <source>
        <dbReference type="PROSITE" id="PS50172"/>
    </source>
</evidence>
<dbReference type="Pfam" id="PF10391">
    <property type="entry name" value="DNA_pol_lambd_f"/>
    <property type="match status" value="1"/>
</dbReference>
<dbReference type="SUPFAM" id="SSF81585">
    <property type="entry name" value="PsbU/PolX domain-like"/>
    <property type="match status" value="1"/>
</dbReference>
<dbReference type="eggNOG" id="KOG2534">
    <property type="taxonomic scope" value="Eukaryota"/>
</dbReference>
<dbReference type="Pfam" id="PF14791">
    <property type="entry name" value="DNA_pol_B_thumb"/>
    <property type="match status" value="1"/>
</dbReference>
<dbReference type="OMA" id="WRVFSYG"/>
<evidence type="ECO:0000256" key="9">
    <source>
        <dbReference type="ARBA" id="ARBA00022932"/>
    </source>
</evidence>
<dbReference type="Pfam" id="PF14716">
    <property type="entry name" value="HHH_8"/>
    <property type="match status" value="1"/>
</dbReference>
<evidence type="ECO:0000256" key="10">
    <source>
        <dbReference type="ARBA" id="ARBA00023204"/>
    </source>
</evidence>
<dbReference type="GO" id="GO:0003677">
    <property type="term" value="F:DNA binding"/>
    <property type="evidence" value="ECO:0007669"/>
    <property type="project" value="InterPro"/>
</dbReference>
<evidence type="ECO:0000256" key="12">
    <source>
        <dbReference type="ARBA" id="ARBA00049244"/>
    </source>
</evidence>
<evidence type="ECO:0000256" key="4">
    <source>
        <dbReference type="ARBA" id="ARBA00022634"/>
    </source>
</evidence>
<evidence type="ECO:0000313" key="17">
    <source>
        <dbReference type="Proteomes" id="UP000053927"/>
    </source>
</evidence>
<dbReference type="GO" id="GO:0003887">
    <property type="term" value="F:DNA-directed DNA polymerase activity"/>
    <property type="evidence" value="ECO:0007669"/>
    <property type="project" value="UniProtKB-KW"/>
</dbReference>
<accession>R7RXJ8</accession>
<dbReference type="PANTHER" id="PTHR11276:SF28">
    <property type="entry name" value="DNA POLYMERASE LAMBDA"/>
    <property type="match status" value="1"/>
</dbReference>
<dbReference type="GO" id="GO:0006303">
    <property type="term" value="P:double-strand break repair via nonhomologous end joining"/>
    <property type="evidence" value="ECO:0007669"/>
    <property type="project" value="TreeGrafter"/>
</dbReference>
<evidence type="ECO:0000256" key="1">
    <source>
        <dbReference type="ARBA" id="ARBA00001936"/>
    </source>
</evidence>
<sequence>MPSIPFISPQSPKQTAPERSALLQLSSVIVPASSPPARNLVPVLPSSSVEGISEFTIRDSPLVSKKAAVAETSSITSPSRSLSKVSTVRKVSSHGKKTGTPKVLKPLPKPPPVPCIVPPVLPAAKQKPKPKGKRKAQEPKLLPEQYAEYLAREGPSPVLPPPLPENSTPAQVRKHRDKVLNSTYLKDYKIFYASNDYSTATETTRERMKMMCRHGATLIAKYHPDEVTHIVTDDVLSINGTLKRLGVKNLKEVPDHIPIIRWSWINTNRLVTEVGPDGKDVRFVKMGSVFVHAAFDCRKYEGSELPRPTVNHCKRESKKSIDDGNESQISNFTEDPSPSATTGLNQKQAGTGFGSRHSLARGGPSSSRREDPLAEFYEAAKAERRREMVEVGDDEALGNNHSQEMRARPKVRGFLCDDPSKSRETDKLCPNEDIVILLEKLAEMHRAKPMPGDFWRTFTYQKILPKLRAYPTRIESYAEAVSIPGIGDATAKKAGGSSIQEILETGDLRRLLYENTRDVEVINLFYGIYGVGRQTAYKWYRYGCETLEDLFSGKNGVQLNEVQELGLKYYQDINTRIPREEAAEIFEDIKRIALRIDPKLFIDIMGSYRRGKNTVGDIDILITRPTDDGKTHSRVLYKLLRELRKASIITNDLALPDDSFGLEAIYRGLCVRTHTNVPHEKRTRRRIDILCVPWASRGAALIYYTGDDLFNRSIRMKADVMGYSLNQRGLYAGVVRKPSKRTVKTSPGNIIASSTEEEIFKILGVPWQEPHERIRH</sequence>
<evidence type="ECO:0000256" key="6">
    <source>
        <dbReference type="ARBA" id="ARBA00022695"/>
    </source>
</evidence>
<feature type="region of interest" description="Disordered" evidence="14">
    <location>
        <begin position="70"/>
        <end position="141"/>
    </location>
</feature>
<comment type="cofactor">
    <cofactor evidence="1">
        <name>Mn(2+)</name>
        <dbReference type="ChEBI" id="CHEBI:29035"/>
    </cofactor>
</comment>
<keyword evidence="17" id="KW-1185">Reference proteome</keyword>
<evidence type="ECO:0000256" key="14">
    <source>
        <dbReference type="SAM" id="MobiDB-lite"/>
    </source>
</evidence>
<keyword evidence="11" id="KW-0456">Lyase</keyword>
<dbReference type="Gene3D" id="3.30.460.10">
    <property type="entry name" value="Beta Polymerase, domain 2"/>
    <property type="match status" value="1"/>
</dbReference>
<dbReference type="Gene3D" id="1.10.150.20">
    <property type="entry name" value="5' to 3' exonuclease, C-terminal subdomain"/>
    <property type="match status" value="1"/>
</dbReference>
<dbReference type="PRINTS" id="PR00869">
    <property type="entry name" value="DNAPOLX"/>
</dbReference>
<dbReference type="PANTHER" id="PTHR11276">
    <property type="entry name" value="DNA POLYMERASE TYPE-X FAMILY MEMBER"/>
    <property type="match status" value="1"/>
</dbReference>
<dbReference type="InterPro" id="IPR037160">
    <property type="entry name" value="DNA_Pol_thumb_sf"/>
</dbReference>
<dbReference type="Gene3D" id="3.30.210.10">
    <property type="entry name" value="DNA polymerase, thumb domain"/>
    <property type="match status" value="1"/>
</dbReference>
<dbReference type="InterPro" id="IPR002054">
    <property type="entry name" value="DNA-dir_DNA_pol_X"/>
</dbReference>
<keyword evidence="5" id="KW-0808">Transferase</keyword>
<dbReference type="InterPro" id="IPR010996">
    <property type="entry name" value="HHH_MUS81"/>
</dbReference>
<dbReference type="Pfam" id="PF14792">
    <property type="entry name" value="DNA_pol_B_palm"/>
    <property type="match status" value="1"/>
</dbReference>
<dbReference type="SUPFAM" id="SSF81301">
    <property type="entry name" value="Nucleotidyltransferase"/>
    <property type="match status" value="1"/>
</dbReference>
<dbReference type="SMART" id="SM00483">
    <property type="entry name" value="POLXc"/>
    <property type="match status" value="1"/>
</dbReference>
<reference evidence="17" key="1">
    <citation type="journal article" date="2012" name="Science">
        <title>The Paleozoic origin of enzymatic lignin decomposition reconstructed from 31 fungal genomes.</title>
        <authorList>
            <person name="Floudas D."/>
            <person name="Binder M."/>
            <person name="Riley R."/>
            <person name="Barry K."/>
            <person name="Blanchette R.A."/>
            <person name="Henrissat B."/>
            <person name="Martinez A.T."/>
            <person name="Otillar R."/>
            <person name="Spatafora J.W."/>
            <person name="Yadav J.S."/>
            <person name="Aerts A."/>
            <person name="Benoit I."/>
            <person name="Boyd A."/>
            <person name="Carlson A."/>
            <person name="Copeland A."/>
            <person name="Coutinho P.M."/>
            <person name="de Vries R.P."/>
            <person name="Ferreira P."/>
            <person name="Findley K."/>
            <person name="Foster B."/>
            <person name="Gaskell J."/>
            <person name="Glotzer D."/>
            <person name="Gorecki P."/>
            <person name="Heitman J."/>
            <person name="Hesse C."/>
            <person name="Hori C."/>
            <person name="Igarashi K."/>
            <person name="Jurgens J.A."/>
            <person name="Kallen N."/>
            <person name="Kersten P."/>
            <person name="Kohler A."/>
            <person name="Kuees U."/>
            <person name="Kumar T.K.A."/>
            <person name="Kuo A."/>
            <person name="LaButti K."/>
            <person name="Larrondo L.F."/>
            <person name="Lindquist E."/>
            <person name="Ling A."/>
            <person name="Lombard V."/>
            <person name="Lucas S."/>
            <person name="Lundell T."/>
            <person name="Martin R."/>
            <person name="McLaughlin D.J."/>
            <person name="Morgenstern I."/>
            <person name="Morin E."/>
            <person name="Murat C."/>
            <person name="Nagy L.G."/>
            <person name="Nolan M."/>
            <person name="Ohm R.A."/>
            <person name="Patyshakuliyeva A."/>
            <person name="Rokas A."/>
            <person name="Ruiz-Duenas F.J."/>
            <person name="Sabat G."/>
            <person name="Salamov A."/>
            <person name="Samejima M."/>
            <person name="Schmutz J."/>
            <person name="Slot J.C."/>
            <person name="St John F."/>
            <person name="Stenlid J."/>
            <person name="Sun H."/>
            <person name="Sun S."/>
            <person name="Syed K."/>
            <person name="Tsang A."/>
            <person name="Wiebenga A."/>
            <person name="Young D."/>
            <person name="Pisabarro A."/>
            <person name="Eastwood D.C."/>
            <person name="Martin F."/>
            <person name="Cullen D."/>
            <person name="Grigoriev I.V."/>
            <person name="Hibbett D.S."/>
        </authorList>
    </citation>
    <scope>NUCLEOTIDE SEQUENCE [LARGE SCALE GENOMIC DNA]</scope>
    <source>
        <strain evidence="17">FP-91666</strain>
    </source>
</reference>
<dbReference type="OrthoDB" id="205514at2759"/>
<evidence type="ECO:0000256" key="3">
    <source>
        <dbReference type="ARBA" id="ARBA00016513"/>
    </source>
</evidence>
<dbReference type="GO" id="GO:0005634">
    <property type="term" value="C:nucleus"/>
    <property type="evidence" value="ECO:0007669"/>
    <property type="project" value="TreeGrafter"/>
</dbReference>
<dbReference type="GeneID" id="18806456"/>
<keyword evidence="8" id="KW-0227">DNA damage</keyword>
<keyword evidence="6" id="KW-0548">Nucleotidyltransferase</keyword>
<dbReference type="EMBL" id="JH687399">
    <property type="protein sequence ID" value="EIM80131.1"/>
    <property type="molecule type" value="Genomic_DNA"/>
</dbReference>
<feature type="compositionally biased region" description="Polar residues" evidence="14">
    <location>
        <begin position="326"/>
        <end position="349"/>
    </location>
</feature>
<keyword evidence="7" id="KW-0235">DNA replication</keyword>
<dbReference type="EC" id="2.7.7.7" evidence="2"/>
<feature type="domain" description="BRCT" evidence="15">
    <location>
        <begin position="180"/>
        <end position="265"/>
    </location>
</feature>
<evidence type="ECO:0000256" key="5">
    <source>
        <dbReference type="ARBA" id="ARBA00022679"/>
    </source>
</evidence>
<dbReference type="PRINTS" id="PR00870">
    <property type="entry name" value="DNAPOLXBETA"/>
</dbReference>
<dbReference type="InterPro" id="IPR002008">
    <property type="entry name" value="DNA_pol_X_beta-like"/>
</dbReference>
<dbReference type="SUPFAM" id="SSF47802">
    <property type="entry name" value="DNA polymerase beta, N-terminal domain-like"/>
    <property type="match status" value="1"/>
</dbReference>
<name>R7RXJ8_STEHR</name>
<dbReference type="InterPro" id="IPR028207">
    <property type="entry name" value="DNA_pol_B_palm_palm"/>
</dbReference>
<evidence type="ECO:0000256" key="8">
    <source>
        <dbReference type="ARBA" id="ARBA00022763"/>
    </source>
</evidence>
<dbReference type="InterPro" id="IPR001357">
    <property type="entry name" value="BRCT_dom"/>
</dbReference>
<keyword evidence="4" id="KW-0237">DNA synthesis</keyword>
<evidence type="ECO:0000256" key="7">
    <source>
        <dbReference type="ARBA" id="ARBA00022705"/>
    </source>
</evidence>
<dbReference type="RefSeq" id="XP_007310672.1">
    <property type="nucleotide sequence ID" value="XM_007310610.1"/>
</dbReference>
<dbReference type="InterPro" id="IPR027421">
    <property type="entry name" value="DNA_pol_lamdba_lyase_dom_sf"/>
</dbReference>
<protein>
    <recommendedName>
        <fullName evidence="3">DNA polymerase lambda</fullName>
        <ecNumber evidence="2">2.7.7.7</ecNumber>
    </recommendedName>
</protein>
<keyword evidence="10" id="KW-0234">DNA repair</keyword>
<feature type="region of interest" description="Disordered" evidence="14">
    <location>
        <begin position="306"/>
        <end position="373"/>
    </location>
</feature>
<dbReference type="InterPro" id="IPR043519">
    <property type="entry name" value="NT_sf"/>
</dbReference>
<keyword evidence="9" id="KW-0239">DNA-directed DNA polymerase</keyword>
<feature type="compositionally biased region" description="Pro residues" evidence="14">
    <location>
        <begin position="107"/>
        <end position="121"/>
    </location>
</feature>
<dbReference type="InterPro" id="IPR029398">
    <property type="entry name" value="PolB_thumb"/>
</dbReference>
<evidence type="ECO:0000313" key="16">
    <source>
        <dbReference type="EMBL" id="EIM80131.1"/>
    </source>
</evidence>
<dbReference type="KEGG" id="shs:STEHIDRAFT_68704"/>
<comment type="catalytic activity">
    <reaction evidence="12">
        <text>DNA(n) + a 2'-deoxyribonucleoside 5'-triphosphate = DNA(n+1) + diphosphate</text>
        <dbReference type="Rhea" id="RHEA:22508"/>
        <dbReference type="Rhea" id="RHEA-COMP:17339"/>
        <dbReference type="Rhea" id="RHEA-COMP:17340"/>
        <dbReference type="ChEBI" id="CHEBI:33019"/>
        <dbReference type="ChEBI" id="CHEBI:61560"/>
        <dbReference type="ChEBI" id="CHEBI:173112"/>
        <dbReference type="EC" id="2.7.7.7"/>
    </reaction>
</comment>